<sequence>MVKIAPTLAVVLPLAAAWPAVMNQVGSTETLLKRAKRDGRLNTGAGHPDPPFDAASQYVDTTDNGPRPFKAPGSTDLRGQCPGLNAAANHGFLPRNGLVTIQDTIDGLGAAYNMSPELAAGLAAIAILLSGDIPSTTWSIGGEFPSTLPLILSEPQGIVGTHNKYEGDSSIVRGDAYLNNGNIGVFQAHSWNNIRTLIAQTGDFNFGQSIQQSNFVTQYSIQNNPHYFSGPFSGLVAPAAHNFVVTFMSNHSVEHKGGILEPNVINSFFAVTNNDDGTWTHNRGMERIPTNWYRRPGGINQYNVADVFLDLLAGAAEYPDTLHIGGNTGTVNSFIGVEPADLTGGVYTGANLFEGNNLACFAFQAAMAGGIDELKGLESILGSLLDPVLAPLKAIYADLQCPQLANYDDSELQKFPGFGDPAST</sequence>
<evidence type="ECO:0000256" key="7">
    <source>
        <dbReference type="ARBA" id="ARBA00025795"/>
    </source>
</evidence>
<protein>
    <recommendedName>
        <fullName evidence="9">Heme haloperoxidase family profile domain-containing protein</fullName>
    </recommendedName>
</protein>
<evidence type="ECO:0000256" key="8">
    <source>
        <dbReference type="SAM" id="SignalP"/>
    </source>
</evidence>
<comment type="cofactor">
    <cofactor evidence="1">
        <name>heme b</name>
        <dbReference type="ChEBI" id="CHEBI:60344"/>
    </cofactor>
</comment>
<evidence type="ECO:0000256" key="3">
    <source>
        <dbReference type="ARBA" id="ARBA00022617"/>
    </source>
</evidence>
<organism evidence="10 11">
    <name type="scientific">Acrodontium crateriforme</name>
    <dbReference type="NCBI Taxonomy" id="150365"/>
    <lineage>
        <taxon>Eukaryota</taxon>
        <taxon>Fungi</taxon>
        <taxon>Dikarya</taxon>
        <taxon>Ascomycota</taxon>
        <taxon>Pezizomycotina</taxon>
        <taxon>Dothideomycetes</taxon>
        <taxon>Dothideomycetidae</taxon>
        <taxon>Mycosphaerellales</taxon>
        <taxon>Teratosphaeriaceae</taxon>
        <taxon>Acrodontium</taxon>
    </lineage>
</organism>
<name>A0AAQ3M8U3_9PEZI</name>
<keyword evidence="8" id="KW-0732">Signal</keyword>
<evidence type="ECO:0000256" key="2">
    <source>
        <dbReference type="ARBA" id="ARBA00022559"/>
    </source>
</evidence>
<dbReference type="Proteomes" id="UP001303373">
    <property type="component" value="Chromosome 8"/>
</dbReference>
<feature type="signal peptide" evidence="8">
    <location>
        <begin position="1"/>
        <end position="17"/>
    </location>
</feature>
<comment type="similarity">
    <text evidence="7">Belongs to the chloroperoxidase family.</text>
</comment>
<gene>
    <name evidence="10" type="ORF">R9X50_00515000</name>
</gene>
<dbReference type="EMBL" id="CP138587">
    <property type="protein sequence ID" value="WPH02288.1"/>
    <property type="molecule type" value="Genomic_DNA"/>
</dbReference>
<evidence type="ECO:0000256" key="4">
    <source>
        <dbReference type="ARBA" id="ARBA00022723"/>
    </source>
</evidence>
<evidence type="ECO:0000256" key="5">
    <source>
        <dbReference type="ARBA" id="ARBA00023002"/>
    </source>
</evidence>
<feature type="domain" description="Heme haloperoxidase family profile" evidence="9">
    <location>
        <begin position="65"/>
        <end position="313"/>
    </location>
</feature>
<keyword evidence="2" id="KW-0575">Peroxidase</keyword>
<dbReference type="PROSITE" id="PS51405">
    <property type="entry name" value="HEME_HALOPEROXIDASE"/>
    <property type="match status" value="1"/>
</dbReference>
<dbReference type="InterPro" id="IPR036851">
    <property type="entry name" value="Chloroperoxidase-like_sf"/>
</dbReference>
<dbReference type="InterPro" id="IPR000028">
    <property type="entry name" value="Chloroperoxidase"/>
</dbReference>
<keyword evidence="5" id="KW-0560">Oxidoreductase</keyword>
<keyword evidence="4" id="KW-0479">Metal-binding</keyword>
<keyword evidence="11" id="KW-1185">Reference proteome</keyword>
<evidence type="ECO:0000256" key="6">
    <source>
        <dbReference type="ARBA" id="ARBA00023004"/>
    </source>
</evidence>
<evidence type="ECO:0000259" key="9">
    <source>
        <dbReference type="PROSITE" id="PS51405"/>
    </source>
</evidence>
<evidence type="ECO:0000313" key="11">
    <source>
        <dbReference type="Proteomes" id="UP001303373"/>
    </source>
</evidence>
<dbReference type="Pfam" id="PF01328">
    <property type="entry name" value="Peroxidase_2"/>
    <property type="match status" value="1"/>
</dbReference>
<dbReference type="Gene3D" id="1.10.489.10">
    <property type="entry name" value="Chloroperoxidase-like"/>
    <property type="match status" value="1"/>
</dbReference>
<dbReference type="PANTHER" id="PTHR33577">
    <property type="entry name" value="STERIGMATOCYSTIN BIOSYNTHESIS PEROXIDASE STCC-RELATED"/>
    <property type="match status" value="1"/>
</dbReference>
<feature type="chain" id="PRO_5042861092" description="Heme haloperoxidase family profile domain-containing protein" evidence="8">
    <location>
        <begin position="18"/>
        <end position="424"/>
    </location>
</feature>
<dbReference type="SUPFAM" id="SSF47571">
    <property type="entry name" value="Cloroperoxidase"/>
    <property type="match status" value="1"/>
</dbReference>
<accession>A0AAQ3M8U3</accession>
<evidence type="ECO:0000256" key="1">
    <source>
        <dbReference type="ARBA" id="ARBA00001970"/>
    </source>
</evidence>
<evidence type="ECO:0000313" key="10">
    <source>
        <dbReference type="EMBL" id="WPH02288.1"/>
    </source>
</evidence>
<dbReference type="GO" id="GO:0046872">
    <property type="term" value="F:metal ion binding"/>
    <property type="evidence" value="ECO:0007669"/>
    <property type="project" value="UniProtKB-KW"/>
</dbReference>
<reference evidence="10 11" key="1">
    <citation type="submission" date="2023-11" db="EMBL/GenBank/DDBJ databases">
        <title>An acidophilic fungus is an integral part of prey digestion in a carnivorous sundew plant.</title>
        <authorList>
            <person name="Tsai I.J."/>
        </authorList>
    </citation>
    <scope>NUCLEOTIDE SEQUENCE [LARGE SCALE GENOMIC DNA]</scope>
    <source>
        <strain evidence="10">169a</strain>
    </source>
</reference>
<dbReference type="AlphaFoldDB" id="A0AAQ3M8U3"/>
<proteinExistence type="inferred from homology"/>
<keyword evidence="3" id="KW-0349">Heme</keyword>
<dbReference type="GO" id="GO:0004601">
    <property type="term" value="F:peroxidase activity"/>
    <property type="evidence" value="ECO:0007669"/>
    <property type="project" value="UniProtKB-KW"/>
</dbReference>
<dbReference type="PANTHER" id="PTHR33577:SF1">
    <property type="entry name" value="HEME HALOPEROXIDASE FAMILY PROFILE DOMAIN-CONTAINING PROTEIN"/>
    <property type="match status" value="1"/>
</dbReference>
<keyword evidence="6" id="KW-0408">Iron</keyword>